<name>A0AAN6RV18_9PEZI</name>
<dbReference type="Proteomes" id="UP001303889">
    <property type="component" value="Unassembled WGS sequence"/>
</dbReference>
<keyword evidence="4" id="KW-1185">Reference proteome</keyword>
<dbReference type="AlphaFoldDB" id="A0AAN6RV18"/>
<keyword evidence="2" id="KW-0408">Iron</keyword>
<proteinExistence type="predicted"/>
<reference evidence="3" key="1">
    <citation type="journal article" date="2023" name="Mol. Phylogenet. Evol.">
        <title>Genome-scale phylogeny and comparative genomics of the fungal order Sordariales.</title>
        <authorList>
            <person name="Hensen N."/>
            <person name="Bonometti L."/>
            <person name="Westerberg I."/>
            <person name="Brannstrom I.O."/>
            <person name="Guillou S."/>
            <person name="Cros-Aarteil S."/>
            <person name="Calhoun S."/>
            <person name="Haridas S."/>
            <person name="Kuo A."/>
            <person name="Mondo S."/>
            <person name="Pangilinan J."/>
            <person name="Riley R."/>
            <person name="LaButti K."/>
            <person name="Andreopoulos B."/>
            <person name="Lipzen A."/>
            <person name="Chen C."/>
            <person name="Yan M."/>
            <person name="Daum C."/>
            <person name="Ng V."/>
            <person name="Clum A."/>
            <person name="Steindorff A."/>
            <person name="Ohm R.A."/>
            <person name="Martin F."/>
            <person name="Silar P."/>
            <person name="Natvig D.O."/>
            <person name="Lalanne C."/>
            <person name="Gautier V."/>
            <person name="Ament-Velasquez S.L."/>
            <person name="Kruys A."/>
            <person name="Hutchinson M.I."/>
            <person name="Powell A.J."/>
            <person name="Barry K."/>
            <person name="Miller A.N."/>
            <person name="Grigoriev I.V."/>
            <person name="Debuchy R."/>
            <person name="Gladieux P."/>
            <person name="Hiltunen Thoren M."/>
            <person name="Johannesson H."/>
        </authorList>
    </citation>
    <scope>NUCLEOTIDE SEQUENCE</scope>
    <source>
        <strain evidence="3">CBS 103.79</strain>
    </source>
</reference>
<evidence type="ECO:0000256" key="2">
    <source>
        <dbReference type="ARBA" id="ARBA00023004"/>
    </source>
</evidence>
<dbReference type="PANTHER" id="PTHR47435">
    <property type="entry name" value="KELCH REPEAT PROTEIN (AFU_ORTHOLOGUE AFUA_5G12780)"/>
    <property type="match status" value="1"/>
</dbReference>
<protein>
    <submittedName>
        <fullName evidence="3">Kelch repeat protein</fullName>
    </submittedName>
</protein>
<dbReference type="EMBL" id="MU855416">
    <property type="protein sequence ID" value="KAK3904040.1"/>
    <property type="molecule type" value="Genomic_DNA"/>
</dbReference>
<evidence type="ECO:0000313" key="4">
    <source>
        <dbReference type="Proteomes" id="UP001303889"/>
    </source>
</evidence>
<dbReference type="SUPFAM" id="SSF117281">
    <property type="entry name" value="Kelch motif"/>
    <property type="match status" value="1"/>
</dbReference>
<dbReference type="Gene3D" id="2.120.10.80">
    <property type="entry name" value="Kelch-type beta propeller"/>
    <property type="match status" value="2"/>
</dbReference>
<dbReference type="Pfam" id="PF24681">
    <property type="entry name" value="Kelch_KLHDC2_KLHL20_DRC7"/>
    <property type="match status" value="1"/>
</dbReference>
<sequence length="350" mass="37786">MASLSARWTRLVSSARLERSSHTLSVLQSQTWVFGGELLPREPVDNQLDAIDLRAGQESPVAITLEAPTEAPTPRVGVASAAVKDALYFFSGRGGLAMAPIEENGALWRYTPTRALWERIAPVDPFAPYPASRSYHSMASDGSHHIYLHAGCPVKGRLSDLWSFNVESRTWTELPPAPPPARGGTSIAVRGGKLYRMNGFDGTSEQGGAVDVLDLAKREWSTTSFTPDGVHGPEPRSVSSLLAVKVKGREFLVTLFGERDPSALGHAGAGKMLGDVWAFDLGRKEWARVEPKGDAPPARGWFGADVVVGDDDEQDSIVVHGGLAEDNSRLGDVWKLQFDLAVPSHKGQDV</sequence>
<evidence type="ECO:0000256" key="1">
    <source>
        <dbReference type="ARBA" id="ARBA00022737"/>
    </source>
</evidence>
<keyword evidence="1" id="KW-0677">Repeat</keyword>
<dbReference type="GO" id="GO:0019760">
    <property type="term" value="P:glucosinolate metabolic process"/>
    <property type="evidence" value="ECO:0007669"/>
    <property type="project" value="UniProtKB-ARBA"/>
</dbReference>
<evidence type="ECO:0000313" key="3">
    <source>
        <dbReference type="EMBL" id="KAK3904040.1"/>
    </source>
</evidence>
<accession>A0AAN6RV18</accession>
<reference evidence="3" key="2">
    <citation type="submission" date="2023-05" db="EMBL/GenBank/DDBJ databases">
        <authorList>
            <consortium name="Lawrence Berkeley National Laboratory"/>
            <person name="Steindorff A."/>
            <person name="Hensen N."/>
            <person name="Bonometti L."/>
            <person name="Westerberg I."/>
            <person name="Brannstrom I.O."/>
            <person name="Guillou S."/>
            <person name="Cros-Aarteil S."/>
            <person name="Calhoun S."/>
            <person name="Haridas S."/>
            <person name="Kuo A."/>
            <person name="Mondo S."/>
            <person name="Pangilinan J."/>
            <person name="Riley R."/>
            <person name="Labutti K."/>
            <person name="Andreopoulos B."/>
            <person name="Lipzen A."/>
            <person name="Chen C."/>
            <person name="Yanf M."/>
            <person name="Daum C."/>
            <person name="Ng V."/>
            <person name="Clum A."/>
            <person name="Ohm R."/>
            <person name="Martin F."/>
            <person name="Silar P."/>
            <person name="Natvig D."/>
            <person name="Lalanne C."/>
            <person name="Gautier V."/>
            <person name="Ament-Velasquez S.L."/>
            <person name="Kruys A."/>
            <person name="Hutchinson M.I."/>
            <person name="Powell A.J."/>
            <person name="Barry K."/>
            <person name="Miller A.N."/>
            <person name="Grigoriev I.V."/>
            <person name="Debuchy R."/>
            <person name="Gladieux P."/>
            <person name="Thoren M.H."/>
            <person name="Johannesson H."/>
        </authorList>
    </citation>
    <scope>NUCLEOTIDE SEQUENCE</scope>
    <source>
        <strain evidence="3">CBS 103.79</strain>
    </source>
</reference>
<comment type="caution">
    <text evidence="3">The sequence shown here is derived from an EMBL/GenBank/DDBJ whole genome shotgun (WGS) entry which is preliminary data.</text>
</comment>
<dbReference type="PANTHER" id="PTHR47435:SF4">
    <property type="entry name" value="KELCH REPEAT PROTEIN (AFU_ORTHOLOGUE AFUA_5G12780)"/>
    <property type="match status" value="1"/>
</dbReference>
<organism evidence="3 4">
    <name type="scientific">Staphylotrichum tortipilum</name>
    <dbReference type="NCBI Taxonomy" id="2831512"/>
    <lineage>
        <taxon>Eukaryota</taxon>
        <taxon>Fungi</taxon>
        <taxon>Dikarya</taxon>
        <taxon>Ascomycota</taxon>
        <taxon>Pezizomycotina</taxon>
        <taxon>Sordariomycetes</taxon>
        <taxon>Sordariomycetidae</taxon>
        <taxon>Sordariales</taxon>
        <taxon>Chaetomiaceae</taxon>
        <taxon>Staphylotrichum</taxon>
    </lineage>
</organism>
<gene>
    <name evidence="3" type="ORF">C8A05DRAFT_14040</name>
</gene>
<dbReference type="InterPro" id="IPR015915">
    <property type="entry name" value="Kelch-typ_b-propeller"/>
</dbReference>